<dbReference type="PROSITE" id="PS50109">
    <property type="entry name" value="HIS_KIN"/>
    <property type="match status" value="1"/>
</dbReference>
<feature type="compositionally biased region" description="Basic and acidic residues" evidence="11">
    <location>
        <begin position="121"/>
        <end position="131"/>
    </location>
</feature>
<dbReference type="InterPro" id="IPR003594">
    <property type="entry name" value="HATPase_dom"/>
</dbReference>
<evidence type="ECO:0000259" key="13">
    <source>
        <dbReference type="PROSITE" id="PS50109"/>
    </source>
</evidence>
<keyword evidence="5" id="KW-0808">Transferase</keyword>
<keyword evidence="4" id="KW-0597">Phosphoprotein</keyword>
<keyword evidence="8 12" id="KW-1133">Transmembrane helix</keyword>
<evidence type="ECO:0000256" key="9">
    <source>
        <dbReference type="ARBA" id="ARBA00023012"/>
    </source>
</evidence>
<protein>
    <recommendedName>
        <fullName evidence="3">histidine kinase</fullName>
        <ecNumber evidence="3">2.7.13.3</ecNumber>
    </recommendedName>
</protein>
<proteinExistence type="predicted"/>
<sequence length="492" mass="51965">MTGPFRLVGSVRARATLGATLVVAVALIAAGAAVLGSLRSSLMSQADSSAQSAAREVAVNLGLGHRFDQLDLGDGSEHPIQVVDADGRLRAASEALQRITGTGVTAVEPDLPKTASPAPRPGKDGPEKRGEDEPEEDRAEYGTVAPGRVKDGHTYATGTATVRGRTSDYRFATAQVDTETYGTLTIHAGALRDAEQEAVSTATAVMLVGLPGLLLVVGGVTWLVTRRALRPVESIRAEMAAITASEDLSRRVPEPGSGDEVARLARTTNETLAALETSIGRQRRFVADASHELRSPIASLRTQLEVGAAHPGLLDLDGAVADTVRLQRLATDLLLLARLDAGGPRADGRVELGPLVREELRQRAARDTIAVRATVEEDVDVVGSRGQLARVLANLVDNAQRHARSRIDVTLARESTVAVLRVADDGDGVPRTQRERIFERFVRLDDARSRDDGGAGLGLAIARDVAEQHGGTLTVRTSSLGGALFELRLPAL</sequence>
<dbReference type="PROSITE" id="PS50885">
    <property type="entry name" value="HAMP"/>
    <property type="match status" value="1"/>
</dbReference>
<evidence type="ECO:0000313" key="16">
    <source>
        <dbReference type="Proteomes" id="UP001597261"/>
    </source>
</evidence>
<comment type="catalytic activity">
    <reaction evidence="1">
        <text>ATP + protein L-histidine = ADP + protein N-phospho-L-histidine.</text>
        <dbReference type="EC" id="2.7.13.3"/>
    </reaction>
</comment>
<dbReference type="InterPro" id="IPR036097">
    <property type="entry name" value="HisK_dim/P_sf"/>
</dbReference>
<dbReference type="SMART" id="SM00387">
    <property type="entry name" value="HATPase_c"/>
    <property type="match status" value="1"/>
</dbReference>
<dbReference type="GO" id="GO:0016301">
    <property type="term" value="F:kinase activity"/>
    <property type="evidence" value="ECO:0007669"/>
    <property type="project" value="UniProtKB-KW"/>
</dbReference>
<dbReference type="Pfam" id="PF00512">
    <property type="entry name" value="HisKA"/>
    <property type="match status" value="1"/>
</dbReference>
<dbReference type="PANTHER" id="PTHR45436:SF5">
    <property type="entry name" value="SENSOR HISTIDINE KINASE TRCS"/>
    <property type="match status" value="1"/>
</dbReference>
<dbReference type="Pfam" id="PF02518">
    <property type="entry name" value="HATPase_c"/>
    <property type="match status" value="1"/>
</dbReference>
<dbReference type="InterPro" id="IPR036890">
    <property type="entry name" value="HATPase_C_sf"/>
</dbReference>
<evidence type="ECO:0000256" key="10">
    <source>
        <dbReference type="ARBA" id="ARBA00023136"/>
    </source>
</evidence>
<dbReference type="Gene3D" id="3.30.565.10">
    <property type="entry name" value="Histidine kinase-like ATPase, C-terminal domain"/>
    <property type="match status" value="1"/>
</dbReference>
<dbReference type="InterPro" id="IPR005467">
    <property type="entry name" value="His_kinase_dom"/>
</dbReference>
<keyword evidence="16" id="KW-1185">Reference proteome</keyword>
<keyword evidence="7 15" id="KW-0418">Kinase</keyword>
<dbReference type="SUPFAM" id="SSF55874">
    <property type="entry name" value="ATPase domain of HSP90 chaperone/DNA topoisomerase II/histidine kinase"/>
    <property type="match status" value="1"/>
</dbReference>
<dbReference type="InterPro" id="IPR003660">
    <property type="entry name" value="HAMP_dom"/>
</dbReference>
<dbReference type="InterPro" id="IPR003661">
    <property type="entry name" value="HisK_dim/P_dom"/>
</dbReference>
<comment type="caution">
    <text evidence="15">The sequence shown here is derived from an EMBL/GenBank/DDBJ whole genome shotgun (WGS) entry which is preliminary data.</text>
</comment>
<feature type="transmembrane region" description="Helical" evidence="12">
    <location>
        <begin position="204"/>
        <end position="224"/>
    </location>
</feature>
<dbReference type="SUPFAM" id="SSF47384">
    <property type="entry name" value="Homodimeric domain of signal transducing histidine kinase"/>
    <property type="match status" value="1"/>
</dbReference>
<accession>A0ABW4ISM3</accession>
<comment type="subcellular location">
    <subcellularLocation>
        <location evidence="2">Cell membrane</location>
    </subcellularLocation>
</comment>
<dbReference type="SMART" id="SM00304">
    <property type="entry name" value="HAMP"/>
    <property type="match status" value="1"/>
</dbReference>
<dbReference type="SMART" id="SM00388">
    <property type="entry name" value="HisKA"/>
    <property type="match status" value="1"/>
</dbReference>
<dbReference type="PRINTS" id="PR00344">
    <property type="entry name" value="BCTRLSENSOR"/>
</dbReference>
<feature type="domain" description="HAMP" evidence="14">
    <location>
        <begin position="226"/>
        <end position="280"/>
    </location>
</feature>
<evidence type="ECO:0000256" key="12">
    <source>
        <dbReference type="SAM" id="Phobius"/>
    </source>
</evidence>
<dbReference type="Pfam" id="PF00672">
    <property type="entry name" value="HAMP"/>
    <property type="match status" value="1"/>
</dbReference>
<organism evidence="15 16">
    <name type="scientific">Streptomyces caeni</name>
    <dbReference type="NCBI Taxonomy" id="2307231"/>
    <lineage>
        <taxon>Bacteria</taxon>
        <taxon>Bacillati</taxon>
        <taxon>Actinomycetota</taxon>
        <taxon>Actinomycetes</taxon>
        <taxon>Kitasatosporales</taxon>
        <taxon>Streptomycetaceae</taxon>
        <taxon>Streptomyces</taxon>
    </lineage>
</organism>
<evidence type="ECO:0000256" key="2">
    <source>
        <dbReference type="ARBA" id="ARBA00004236"/>
    </source>
</evidence>
<evidence type="ECO:0000256" key="7">
    <source>
        <dbReference type="ARBA" id="ARBA00022777"/>
    </source>
</evidence>
<evidence type="ECO:0000256" key="6">
    <source>
        <dbReference type="ARBA" id="ARBA00022692"/>
    </source>
</evidence>
<feature type="domain" description="Histidine kinase" evidence="13">
    <location>
        <begin position="288"/>
        <end position="492"/>
    </location>
</feature>
<feature type="region of interest" description="Disordered" evidence="11">
    <location>
        <begin position="100"/>
        <end position="154"/>
    </location>
</feature>
<evidence type="ECO:0000256" key="4">
    <source>
        <dbReference type="ARBA" id="ARBA00022553"/>
    </source>
</evidence>
<keyword evidence="9" id="KW-0902">Two-component regulatory system</keyword>
<dbReference type="EMBL" id="JBHUDX010000053">
    <property type="protein sequence ID" value="MFD1660374.1"/>
    <property type="molecule type" value="Genomic_DNA"/>
</dbReference>
<evidence type="ECO:0000313" key="15">
    <source>
        <dbReference type="EMBL" id="MFD1660374.1"/>
    </source>
</evidence>
<dbReference type="InterPro" id="IPR004358">
    <property type="entry name" value="Sig_transdc_His_kin-like_C"/>
</dbReference>
<dbReference type="EC" id="2.7.13.3" evidence="3"/>
<evidence type="ECO:0000256" key="11">
    <source>
        <dbReference type="SAM" id="MobiDB-lite"/>
    </source>
</evidence>
<dbReference type="CDD" id="cd00082">
    <property type="entry name" value="HisKA"/>
    <property type="match status" value="1"/>
</dbReference>
<dbReference type="CDD" id="cd00075">
    <property type="entry name" value="HATPase"/>
    <property type="match status" value="1"/>
</dbReference>
<dbReference type="CDD" id="cd06225">
    <property type="entry name" value="HAMP"/>
    <property type="match status" value="1"/>
</dbReference>
<dbReference type="PANTHER" id="PTHR45436">
    <property type="entry name" value="SENSOR HISTIDINE KINASE YKOH"/>
    <property type="match status" value="1"/>
</dbReference>
<evidence type="ECO:0000259" key="14">
    <source>
        <dbReference type="PROSITE" id="PS50885"/>
    </source>
</evidence>
<dbReference type="RefSeq" id="WP_381084408.1">
    <property type="nucleotide sequence ID" value="NZ_JBHUDX010000053.1"/>
</dbReference>
<reference evidence="16" key="1">
    <citation type="journal article" date="2019" name="Int. J. Syst. Evol. Microbiol.">
        <title>The Global Catalogue of Microorganisms (GCM) 10K type strain sequencing project: providing services to taxonomists for standard genome sequencing and annotation.</title>
        <authorList>
            <consortium name="The Broad Institute Genomics Platform"/>
            <consortium name="The Broad Institute Genome Sequencing Center for Infectious Disease"/>
            <person name="Wu L."/>
            <person name="Ma J."/>
        </authorList>
    </citation>
    <scope>NUCLEOTIDE SEQUENCE [LARGE SCALE GENOMIC DNA]</scope>
    <source>
        <strain evidence="16">CGMCC 1.12470</strain>
    </source>
</reference>
<keyword evidence="6 12" id="KW-0812">Transmembrane</keyword>
<evidence type="ECO:0000256" key="8">
    <source>
        <dbReference type="ARBA" id="ARBA00022989"/>
    </source>
</evidence>
<dbReference type="InterPro" id="IPR050428">
    <property type="entry name" value="TCS_sensor_his_kinase"/>
</dbReference>
<evidence type="ECO:0000256" key="3">
    <source>
        <dbReference type="ARBA" id="ARBA00012438"/>
    </source>
</evidence>
<gene>
    <name evidence="15" type="ORF">ACFSL4_19730</name>
</gene>
<keyword evidence="10 12" id="KW-0472">Membrane</keyword>
<dbReference type="Gene3D" id="6.10.340.10">
    <property type="match status" value="1"/>
</dbReference>
<evidence type="ECO:0000256" key="5">
    <source>
        <dbReference type="ARBA" id="ARBA00022679"/>
    </source>
</evidence>
<evidence type="ECO:0000256" key="1">
    <source>
        <dbReference type="ARBA" id="ARBA00000085"/>
    </source>
</evidence>
<dbReference type="Gene3D" id="1.10.287.130">
    <property type="match status" value="1"/>
</dbReference>
<name>A0ABW4ISM3_9ACTN</name>
<dbReference type="Proteomes" id="UP001597261">
    <property type="component" value="Unassembled WGS sequence"/>
</dbReference>